<evidence type="ECO:0000256" key="4">
    <source>
        <dbReference type="RuleBase" id="RU362073"/>
    </source>
</evidence>
<gene>
    <name evidence="7" type="ordered locus">Saut_0131</name>
</gene>
<comment type="subcellular location">
    <subcellularLocation>
        <location evidence="4">Secreted</location>
    </subcellularLocation>
    <subcellularLocation>
        <location evidence="4">Bacterial flagellum</location>
    </subcellularLocation>
</comment>
<evidence type="ECO:0000313" key="8">
    <source>
        <dbReference type="Proteomes" id="UP000007803"/>
    </source>
</evidence>
<dbReference type="InterPro" id="IPR042187">
    <property type="entry name" value="Flagellin_C_sub2"/>
</dbReference>
<dbReference type="STRING" id="563040.Saut_0131"/>
<dbReference type="eggNOG" id="COG1344">
    <property type="taxonomic scope" value="Bacteria"/>
</dbReference>
<dbReference type="Gene3D" id="3.30.70.2120">
    <property type="match status" value="1"/>
</dbReference>
<dbReference type="GO" id="GO:0005198">
    <property type="term" value="F:structural molecule activity"/>
    <property type="evidence" value="ECO:0007669"/>
    <property type="project" value="UniProtKB-UniRule"/>
</dbReference>
<dbReference type="InterPro" id="IPR001029">
    <property type="entry name" value="Flagellin_N"/>
</dbReference>
<evidence type="ECO:0000313" key="7">
    <source>
        <dbReference type="EMBL" id="ADN08180.1"/>
    </source>
</evidence>
<dbReference type="PANTHER" id="PTHR42792">
    <property type="entry name" value="FLAGELLIN"/>
    <property type="match status" value="1"/>
</dbReference>
<keyword evidence="7" id="KW-0282">Flagellum</keyword>
<reference evidence="8" key="1">
    <citation type="journal article" date="2010" name="Stand. Genomic Sci.">
        <title>Complete genome sequence of Sulfurimonas autotrophica type strain (OK10).</title>
        <authorList>
            <person name="Sikorski J."/>
            <person name="Munk C."/>
            <person name="Lapidus A."/>
            <person name="Djao O."/>
            <person name="Lucas S."/>
            <person name="Glavina Del Rio T."/>
            <person name="Nolan M."/>
            <person name="Tice H."/>
            <person name="Han C."/>
            <person name="Cheng J."/>
            <person name="Tapia R."/>
            <person name="Goodwin L."/>
            <person name="Pitluck S."/>
            <person name="Liolios K."/>
            <person name="Ivanova N."/>
            <person name="Mavromatis K."/>
            <person name="Mikhailova N."/>
            <person name="Pati A."/>
            <person name="Sims D."/>
            <person name="Meincke L."/>
            <person name="Brettin T."/>
            <person name="Detter J."/>
            <person name="Chen A."/>
            <person name="Palaniappan K."/>
            <person name="Land M."/>
            <person name="Hauser L."/>
            <person name="Chang Y."/>
            <person name="Jeffries C."/>
            <person name="Rohde M."/>
            <person name="Lang E."/>
            <person name="Spring S."/>
            <person name="Goker M."/>
            <person name="Woyke T."/>
            <person name="Bristow J."/>
            <person name="Eisen J."/>
            <person name="Markowitz V."/>
            <person name="Hugenholtz P."/>
            <person name="Kyrpides N."/>
            <person name="Klenk H."/>
        </authorList>
    </citation>
    <scope>NUCLEOTIDE SEQUENCE [LARGE SCALE GENOMIC DNA]</scope>
    <source>
        <strain evidence="8">ATCC BAA-671 / DSM 16294 / JCM 11897 / OK10</strain>
    </source>
</reference>
<organism evidence="7 8">
    <name type="scientific">Sulfurimonas autotrophica (strain ATCC BAA-671 / DSM 16294 / JCM 11897 / OK10)</name>
    <dbReference type="NCBI Taxonomy" id="563040"/>
    <lineage>
        <taxon>Bacteria</taxon>
        <taxon>Pseudomonadati</taxon>
        <taxon>Campylobacterota</taxon>
        <taxon>Epsilonproteobacteria</taxon>
        <taxon>Campylobacterales</taxon>
        <taxon>Sulfurimonadaceae</taxon>
        <taxon>Sulfurimonas</taxon>
    </lineage>
</organism>
<dbReference type="AlphaFoldDB" id="E0UT77"/>
<dbReference type="Pfam" id="PF07196">
    <property type="entry name" value="Flagellin_IN"/>
    <property type="match status" value="1"/>
</dbReference>
<dbReference type="Gene3D" id="2.30.220.10">
    <property type="entry name" value="f41 fragment of flagellin, C-terminal domain"/>
    <property type="match status" value="1"/>
</dbReference>
<proteinExistence type="inferred from homology"/>
<keyword evidence="2 4" id="KW-0964">Secreted</keyword>
<sequence length="678" mass="68887">MGFRINTNIAAMNAHRNSVNTNLGLDKSLNRLSSGLRINTAADDASGMTIADSLRSQAQGLGQAINNANDGVAITQTADGALDEYVKIINSVRTKAIQAASDGQNTDSRGAIQKDIDRLLEEANSIANTTQFNGQKLLDGTFSNKSFHIGAYAGETVNLSVGNVQTDSVGDIKSTTGSETRAALDSTNLAEGASGQALKAGELKINDTDISSTINSLSPTKLTDAASVAAAITNATDLVAEGHNSLTAAAAVSAGTIDSTNFLKINGVAIADTTVVANDSNGALVRAINDISDQTGVTASLNTENKLVLESNDGSNISIATRDNDVDTVTFTASTGGGDVSVTNANGFSVTYAASSGDTATAIAAAITTLINASSDFGAVATDTADSGTLSIEQSVLQGAQTITVAEANADGAGVTTTDGTNEASTTYTGLTADNETNGSGAITATINSTATAAVVIEAGQLVINGVDLAGTYGDGSTAGSARSDLQSAIKDIDGMSQSYIAKDGKMELSVNNGDDLNIAGTTANSTYGLTKGVTNQSKMGSVEIYSDSAVKVGGNDPDSFGFTSGTKNVIAQGASLESIDVTSRNSAEVGILITDSALKQLDGTRSDLGSVQNQLESTIRNISVTQVNVTAAESQIRDVDFAAESANFAKLNILAQSGSYAMSQANAVQQNVMRLLQ</sequence>
<dbReference type="KEGG" id="sua:Saut_0131"/>
<dbReference type="SUPFAM" id="SSF64518">
    <property type="entry name" value="Phase 1 flagellin"/>
    <property type="match status" value="2"/>
</dbReference>
<accession>E0UT77</accession>
<evidence type="ECO:0000256" key="1">
    <source>
        <dbReference type="ARBA" id="ARBA00005709"/>
    </source>
</evidence>
<dbReference type="InterPro" id="IPR046358">
    <property type="entry name" value="Flagellin_C"/>
</dbReference>
<dbReference type="PANTHER" id="PTHR42792:SF2">
    <property type="entry name" value="FLAGELLIN"/>
    <property type="match status" value="1"/>
</dbReference>
<name>E0UT77_SULAO</name>
<comment type="similarity">
    <text evidence="1 4">Belongs to the bacterial flagellin family.</text>
</comment>
<dbReference type="OrthoDB" id="9796789at2"/>
<dbReference type="InterPro" id="IPR001492">
    <property type="entry name" value="Flagellin"/>
</dbReference>
<evidence type="ECO:0000256" key="2">
    <source>
        <dbReference type="ARBA" id="ARBA00022525"/>
    </source>
</evidence>
<dbReference type="Pfam" id="PF00700">
    <property type="entry name" value="Flagellin_C"/>
    <property type="match status" value="1"/>
</dbReference>
<dbReference type="InterPro" id="IPR010810">
    <property type="entry name" value="Flagellin_hook_IN_motif"/>
</dbReference>
<dbReference type="EMBL" id="CP002205">
    <property type="protein sequence ID" value="ADN08180.1"/>
    <property type="molecule type" value="Genomic_DNA"/>
</dbReference>
<dbReference type="PRINTS" id="PR00207">
    <property type="entry name" value="FLAGELLIN"/>
</dbReference>
<evidence type="ECO:0000259" key="6">
    <source>
        <dbReference type="Pfam" id="PF00700"/>
    </source>
</evidence>
<evidence type="ECO:0000259" key="5">
    <source>
        <dbReference type="Pfam" id="PF00669"/>
    </source>
</evidence>
<comment type="function">
    <text evidence="4">Flagellin is the subunit protein which polymerizes to form the filaments of bacterial flagella.</text>
</comment>
<feature type="domain" description="Flagellin N-terminal" evidence="5">
    <location>
        <begin position="5"/>
        <end position="142"/>
    </location>
</feature>
<dbReference type="GO" id="GO:0005576">
    <property type="term" value="C:extracellular region"/>
    <property type="evidence" value="ECO:0007669"/>
    <property type="project" value="UniProtKB-SubCell"/>
</dbReference>
<evidence type="ECO:0000256" key="3">
    <source>
        <dbReference type="ARBA" id="ARBA00023143"/>
    </source>
</evidence>
<dbReference type="Pfam" id="PF00669">
    <property type="entry name" value="Flagellin_N"/>
    <property type="match status" value="1"/>
</dbReference>
<keyword evidence="7" id="KW-0969">Cilium</keyword>
<dbReference type="Gene3D" id="6.10.10.10">
    <property type="entry name" value="Flagellar export chaperone, C-terminal domain"/>
    <property type="match status" value="1"/>
</dbReference>
<dbReference type="Gene3D" id="2.170.280.10">
    <property type="entry name" value="f41 fragment of flagellin, middle domain"/>
    <property type="match status" value="1"/>
</dbReference>
<feature type="domain" description="Flagellin C-terminal" evidence="6">
    <location>
        <begin position="594"/>
        <end position="677"/>
    </location>
</feature>
<dbReference type="RefSeq" id="WP_013325936.1">
    <property type="nucleotide sequence ID" value="NC_014506.1"/>
</dbReference>
<dbReference type="Proteomes" id="UP000007803">
    <property type="component" value="Chromosome"/>
</dbReference>
<keyword evidence="8" id="KW-1185">Reference proteome</keyword>
<keyword evidence="7" id="KW-0966">Cell projection</keyword>
<protein>
    <recommendedName>
        <fullName evidence="4">Flagellin</fullName>
    </recommendedName>
</protein>
<dbReference type="Gene3D" id="1.20.1330.10">
    <property type="entry name" value="f41 fragment of flagellin, N-terminal domain"/>
    <property type="match status" value="2"/>
</dbReference>
<keyword evidence="3 4" id="KW-0975">Bacterial flagellum</keyword>
<dbReference type="GO" id="GO:0009288">
    <property type="term" value="C:bacterial-type flagellum"/>
    <property type="evidence" value="ECO:0007669"/>
    <property type="project" value="UniProtKB-SubCell"/>
</dbReference>
<dbReference type="HOGENOM" id="CLU_011142_7_1_7"/>